<protein>
    <submittedName>
        <fullName evidence="1">Uncharacterized protein</fullName>
    </submittedName>
</protein>
<dbReference type="Proteomes" id="UP001060215">
    <property type="component" value="Chromosome 7"/>
</dbReference>
<evidence type="ECO:0000313" key="1">
    <source>
        <dbReference type="EMBL" id="KAI8009156.1"/>
    </source>
</evidence>
<organism evidence="1 2">
    <name type="scientific">Camellia lanceoleosa</name>
    <dbReference type="NCBI Taxonomy" id="1840588"/>
    <lineage>
        <taxon>Eukaryota</taxon>
        <taxon>Viridiplantae</taxon>
        <taxon>Streptophyta</taxon>
        <taxon>Embryophyta</taxon>
        <taxon>Tracheophyta</taxon>
        <taxon>Spermatophyta</taxon>
        <taxon>Magnoliopsida</taxon>
        <taxon>eudicotyledons</taxon>
        <taxon>Gunneridae</taxon>
        <taxon>Pentapetalae</taxon>
        <taxon>asterids</taxon>
        <taxon>Ericales</taxon>
        <taxon>Theaceae</taxon>
        <taxon>Camellia</taxon>
    </lineage>
</organism>
<dbReference type="EMBL" id="CM045764">
    <property type="protein sequence ID" value="KAI8009156.1"/>
    <property type="molecule type" value="Genomic_DNA"/>
</dbReference>
<name>A0ACC0HAZ0_9ERIC</name>
<evidence type="ECO:0000313" key="2">
    <source>
        <dbReference type="Proteomes" id="UP001060215"/>
    </source>
</evidence>
<reference evidence="1 2" key="1">
    <citation type="journal article" date="2022" name="Plant J.">
        <title>Chromosome-level genome of Camellia lanceoleosa provides a valuable resource for understanding genome evolution and self-incompatibility.</title>
        <authorList>
            <person name="Gong W."/>
            <person name="Xiao S."/>
            <person name="Wang L."/>
            <person name="Liao Z."/>
            <person name="Chang Y."/>
            <person name="Mo W."/>
            <person name="Hu G."/>
            <person name="Li W."/>
            <person name="Zhao G."/>
            <person name="Zhu H."/>
            <person name="Hu X."/>
            <person name="Ji K."/>
            <person name="Xiang X."/>
            <person name="Song Q."/>
            <person name="Yuan D."/>
            <person name="Jin S."/>
            <person name="Zhang L."/>
        </authorList>
    </citation>
    <scope>NUCLEOTIDE SEQUENCE [LARGE SCALE GENOMIC DNA]</scope>
    <source>
        <strain evidence="1">SQ_2022a</strain>
    </source>
</reference>
<gene>
    <name evidence="1" type="ORF">LOK49_LG07G02311</name>
</gene>
<comment type="caution">
    <text evidence="1">The sequence shown here is derived from an EMBL/GenBank/DDBJ whole genome shotgun (WGS) entry which is preliminary data.</text>
</comment>
<accession>A0ACC0HAZ0</accession>
<keyword evidence="2" id="KW-1185">Reference proteome</keyword>
<sequence>MMVMIDIFMFTLTHKAAAATKGKGKRSSSSSSDFQSCWCCRLESLENTNTTMVEIGHRIGYSHDLFQQRRLVNAELLKLPMSNT</sequence>
<proteinExistence type="predicted"/>